<feature type="transmembrane region" description="Helical" evidence="1">
    <location>
        <begin position="12"/>
        <end position="31"/>
    </location>
</feature>
<evidence type="ECO:0000256" key="1">
    <source>
        <dbReference type="SAM" id="Phobius"/>
    </source>
</evidence>
<dbReference type="OrthoDB" id="1779586at2"/>
<evidence type="ECO:0000313" key="2">
    <source>
        <dbReference type="EMBL" id="TCT16916.1"/>
    </source>
</evidence>
<keyword evidence="1" id="KW-1133">Transmembrane helix</keyword>
<comment type="caution">
    <text evidence="2">The sequence shown here is derived from an EMBL/GenBank/DDBJ whole genome shotgun (WGS) entry which is preliminary data.</text>
</comment>
<dbReference type="AlphaFoldDB" id="A0A4R3MUF0"/>
<reference evidence="2 3" key="1">
    <citation type="submission" date="2019-03" db="EMBL/GenBank/DDBJ databases">
        <title>Genomic Encyclopedia of Type Strains, Phase IV (KMG-IV): sequencing the most valuable type-strain genomes for metagenomic binning, comparative biology and taxonomic classification.</title>
        <authorList>
            <person name="Goeker M."/>
        </authorList>
    </citation>
    <scope>NUCLEOTIDE SEQUENCE [LARGE SCALE GENOMIC DNA]</scope>
    <source>
        <strain evidence="2 3">DSM 24629</strain>
    </source>
</reference>
<dbReference type="NCBIfam" id="TIGR02896">
    <property type="entry name" value="spore_III_AF"/>
    <property type="match status" value="1"/>
</dbReference>
<keyword evidence="1" id="KW-0812">Transmembrane</keyword>
<dbReference type="InterPro" id="IPR014245">
    <property type="entry name" value="Spore_III_AF"/>
</dbReference>
<protein>
    <submittedName>
        <fullName evidence="2">Stage III sporulation protein AF</fullName>
    </submittedName>
</protein>
<name>A0A4R3MUF0_9FIRM</name>
<dbReference type="RefSeq" id="WP_132249376.1">
    <property type="nucleotide sequence ID" value="NZ_SMAL01000001.1"/>
</dbReference>
<evidence type="ECO:0000313" key="3">
    <source>
        <dbReference type="Proteomes" id="UP000294902"/>
    </source>
</evidence>
<accession>A0A4R3MUF0</accession>
<keyword evidence="1" id="KW-0472">Membrane</keyword>
<dbReference type="Pfam" id="PF09581">
    <property type="entry name" value="Spore_III_AF"/>
    <property type="match status" value="1"/>
</dbReference>
<dbReference type="EMBL" id="SMAL01000001">
    <property type="protein sequence ID" value="TCT16916.1"/>
    <property type="molecule type" value="Genomic_DNA"/>
</dbReference>
<organism evidence="2 3">
    <name type="scientific">Natranaerovirga pectinivora</name>
    <dbReference type="NCBI Taxonomy" id="682400"/>
    <lineage>
        <taxon>Bacteria</taxon>
        <taxon>Bacillati</taxon>
        <taxon>Bacillota</taxon>
        <taxon>Clostridia</taxon>
        <taxon>Lachnospirales</taxon>
        <taxon>Natranaerovirgaceae</taxon>
        <taxon>Natranaerovirga</taxon>
    </lineage>
</organism>
<gene>
    <name evidence="2" type="ORF">EDC18_101212</name>
</gene>
<sequence length="200" mass="23199">MISFIQDWVKNILIYLIIITIIQSLLPQGQYVKYIKVFTGLILMIIVLMPVVSISGLDKQINYSLLGERYQLDQGLMKKQYKELSKQQEELILSAYRTELENQIKFLLNQEDIFVSQVSVTLESDFESNNFGNIKSIDLVASFKEVRNSSTVKIDRIIITHDNSTIVKTPEEIIFEKRIKSILIDFYKLPSDNININMKV</sequence>
<feature type="transmembrane region" description="Helical" evidence="1">
    <location>
        <begin position="37"/>
        <end position="57"/>
    </location>
</feature>
<dbReference type="Proteomes" id="UP000294902">
    <property type="component" value="Unassembled WGS sequence"/>
</dbReference>
<proteinExistence type="predicted"/>
<keyword evidence="3" id="KW-1185">Reference proteome</keyword>